<accession>A0A5M9ZI22</accession>
<evidence type="ECO:0000256" key="1">
    <source>
        <dbReference type="SAM" id="MobiDB-lite"/>
    </source>
</evidence>
<feature type="region of interest" description="Disordered" evidence="1">
    <location>
        <begin position="92"/>
        <end position="112"/>
    </location>
</feature>
<dbReference type="RefSeq" id="WP_150379669.1">
    <property type="nucleotide sequence ID" value="NZ_RZUH01000007.1"/>
</dbReference>
<gene>
    <name evidence="2" type="ORF">EMO91_09105</name>
</gene>
<name>A0A5M9ZI22_9BIFI</name>
<organism evidence="2 3">
    <name type="scientific">Bifidobacterium myosotis</name>
    <dbReference type="NCBI Taxonomy" id="1630166"/>
    <lineage>
        <taxon>Bacteria</taxon>
        <taxon>Bacillati</taxon>
        <taxon>Actinomycetota</taxon>
        <taxon>Actinomycetes</taxon>
        <taxon>Bifidobacteriales</taxon>
        <taxon>Bifidobacteriaceae</taxon>
        <taxon>Bifidobacterium</taxon>
    </lineage>
</organism>
<sequence length="112" mass="13195">MSRQIRKGPPLPLDREGEAILTNQWLKHQLGRELRAAEAQTFGRMVLDEWRHRHGLVMPYTMRVGEDSSQRTVYLPDDMPVLFAALARYRKSKSYKRIQSEIKGERDEHHQP</sequence>
<reference evidence="2 3" key="1">
    <citation type="journal article" date="2019" name="Syst. Appl. Microbiol.">
        <title>Characterization of Bifidobacterium species in feaces of the Egyptian fruit bat: Description of B. vespertilionis sp. nov. and B. rousetti sp. nov.</title>
        <authorList>
            <person name="Modesto M."/>
            <person name="Satti M."/>
            <person name="Watanabe K."/>
            <person name="Puglisi E."/>
            <person name="Morelli L."/>
            <person name="Huang C.-H."/>
            <person name="Liou J.-S."/>
            <person name="Miyashita M."/>
            <person name="Tamura T."/>
            <person name="Saito S."/>
            <person name="Mori K."/>
            <person name="Huang L."/>
            <person name="Sciavilla P."/>
            <person name="Sandri C."/>
            <person name="Spiezio C."/>
            <person name="Vitali F."/>
            <person name="Cavalieri D."/>
            <person name="Perpetuini G."/>
            <person name="Tofalo R."/>
            <person name="Bonetti A."/>
            <person name="Arita M."/>
            <person name="Mattarelli P."/>
        </authorList>
    </citation>
    <scope>NUCLEOTIDE SEQUENCE [LARGE SCALE GENOMIC DNA]</scope>
    <source>
        <strain evidence="2 3">RST17</strain>
    </source>
</reference>
<dbReference type="AlphaFoldDB" id="A0A5M9ZI22"/>
<evidence type="ECO:0000313" key="3">
    <source>
        <dbReference type="Proteomes" id="UP000410049"/>
    </source>
</evidence>
<evidence type="ECO:0000313" key="2">
    <source>
        <dbReference type="EMBL" id="KAA8827200.1"/>
    </source>
</evidence>
<comment type="caution">
    <text evidence="2">The sequence shown here is derived from an EMBL/GenBank/DDBJ whole genome shotgun (WGS) entry which is preliminary data.</text>
</comment>
<protein>
    <submittedName>
        <fullName evidence="2">Uncharacterized protein</fullName>
    </submittedName>
</protein>
<feature type="compositionally biased region" description="Basic and acidic residues" evidence="1">
    <location>
        <begin position="98"/>
        <end position="112"/>
    </location>
</feature>
<dbReference type="Proteomes" id="UP000410049">
    <property type="component" value="Unassembled WGS sequence"/>
</dbReference>
<proteinExistence type="predicted"/>
<dbReference type="EMBL" id="RZUH01000007">
    <property type="protein sequence ID" value="KAA8827200.1"/>
    <property type="molecule type" value="Genomic_DNA"/>
</dbReference>